<dbReference type="Proteomes" id="UP000030147">
    <property type="component" value="Unassembled WGS sequence"/>
</dbReference>
<name>A0A0A2T8F5_9BACI</name>
<comment type="caution">
    <text evidence="2">The sequence shown here is derived from an EMBL/GenBank/DDBJ whole genome shotgun (WGS) entry which is preliminary data.</text>
</comment>
<evidence type="ECO:0000256" key="1">
    <source>
        <dbReference type="SAM" id="Phobius"/>
    </source>
</evidence>
<evidence type="ECO:0000313" key="2">
    <source>
        <dbReference type="EMBL" id="KGP72102.1"/>
    </source>
</evidence>
<keyword evidence="1" id="KW-0812">Transmembrane</keyword>
<proteinExistence type="predicted"/>
<dbReference type="RefSeq" id="WP_036820976.1">
    <property type="nucleotide sequence ID" value="NZ_AVBF01000038.1"/>
</dbReference>
<accession>A0A0A2T8F5</accession>
<sequence length="97" mass="10956">MNTLNKKLFRNIILASISLFIVGYLSITLIKNIGFSNVKQEVLDSNPEINSIVSINRLGQWGEPVREYVLEVKKGTTTYRVWTSPNGVITDEEIISN</sequence>
<keyword evidence="3" id="KW-1185">Reference proteome</keyword>
<evidence type="ECO:0000313" key="3">
    <source>
        <dbReference type="Proteomes" id="UP000030147"/>
    </source>
</evidence>
<keyword evidence="1" id="KW-0472">Membrane</keyword>
<protein>
    <submittedName>
        <fullName evidence="2">Uncharacterized protein</fullName>
    </submittedName>
</protein>
<feature type="transmembrane region" description="Helical" evidence="1">
    <location>
        <begin position="12"/>
        <end position="30"/>
    </location>
</feature>
<dbReference type="eggNOG" id="ENOG502ZTUR">
    <property type="taxonomic scope" value="Bacteria"/>
</dbReference>
<keyword evidence="1" id="KW-1133">Transmembrane helix</keyword>
<gene>
    <name evidence="2" type="ORF">N782_14065</name>
</gene>
<organism evidence="2 3">
    <name type="scientific">Pontibacillus yanchengensis Y32</name>
    <dbReference type="NCBI Taxonomy" id="1385514"/>
    <lineage>
        <taxon>Bacteria</taxon>
        <taxon>Bacillati</taxon>
        <taxon>Bacillota</taxon>
        <taxon>Bacilli</taxon>
        <taxon>Bacillales</taxon>
        <taxon>Bacillaceae</taxon>
        <taxon>Pontibacillus</taxon>
    </lineage>
</organism>
<dbReference type="EMBL" id="AVBF01000038">
    <property type="protein sequence ID" value="KGP72102.1"/>
    <property type="molecule type" value="Genomic_DNA"/>
</dbReference>
<dbReference type="AlphaFoldDB" id="A0A0A2T8F5"/>
<reference evidence="2 3" key="1">
    <citation type="journal article" date="2015" name="Stand. Genomic Sci.">
        <title>High quality draft genome sequence of the moderately halophilic bacterium Pontibacillus yanchengensis Y32(T) and comparison among Pontibacillus genomes.</title>
        <authorList>
            <person name="Huang J."/>
            <person name="Qiao Z.X."/>
            <person name="Tang J.W."/>
            <person name="Wang G."/>
        </authorList>
    </citation>
    <scope>NUCLEOTIDE SEQUENCE [LARGE SCALE GENOMIC DNA]</scope>
    <source>
        <strain evidence="2 3">Y32</strain>
    </source>
</reference>
<dbReference type="OrthoDB" id="2456141at2"/>